<evidence type="ECO:0000313" key="3">
    <source>
        <dbReference type="Proteomes" id="UP000070188"/>
    </source>
</evidence>
<dbReference type="PATRIC" id="fig|1469144.10.peg.3361"/>
<dbReference type="EMBL" id="LAXD01000001">
    <property type="protein sequence ID" value="KWX02078.1"/>
    <property type="molecule type" value="Genomic_DNA"/>
</dbReference>
<dbReference type="RefSeq" id="WP_066888920.1">
    <property type="nucleotide sequence ID" value="NZ_LAXD01000001.1"/>
</dbReference>
<dbReference type="Proteomes" id="UP000070188">
    <property type="component" value="Unassembled WGS sequence"/>
</dbReference>
<keyword evidence="3" id="KW-1185">Reference proteome</keyword>
<proteinExistence type="predicted"/>
<dbReference type="STRING" id="1469144.LI90_3117"/>
<comment type="caution">
    <text evidence="2">The sequence shown here is derived from an EMBL/GenBank/DDBJ whole genome shotgun (WGS) entry which is preliminary data.</text>
</comment>
<protein>
    <submittedName>
        <fullName evidence="2">Uncharacterized protein</fullName>
    </submittedName>
</protein>
<sequence>MSTECRAERRRAEVRAARLNGVDGVEVSDDGLTLTVTFLGKAPRDLGPEHIRIEGGRRITDVRAIDVQVERAEDPDLDDRVHVTLDKAGDTSTYRLRVVEPDAYGRPGTEPRRGFDPRYHAADFEFRPACPSEFDCQTAEPHPPKTRPQPVIDYLARDYASLRRLLLDRMTLTAPDWVERHVPDLGVTLAELLAYVGDQISYHQDAVATEAYLDTARRRVSVRRHVRLVDYAMHDGCNARAWIVLEADRRVTLERGGFRFAAIDVGRLDPRERPDLGPVLSEEDLARLPHAATCEVFEPVGGGDLTLYPEHNRIPFWTWGEEEGFLPEGATSATLRDEWAEPAAGPGAAGSGTRGRKLRLKPGDVIVIEEVLGRETGSPADADPAHRQAVRLTSVTPAVDELYDQPVLEVTWDPADALAFPVCVRARGGPDCRPLGEVSVARGNVVLADHGRGTDMPETFAAPPEPVEVPRPPGCGCPDRAEASAPAAEIQDRLAQARRGERLTVEQVRALRALLGEDAVTRAGLTVVLEPAGTGHATEHAEAVAPAAAADQAAALEKLLAQVTYPRVRQRFRPVLRHAPVTQCEVYPVRVAAGQARLLAGIPEQVRARLEQLWRQVEGGTALTRDQVAELTTLFGAAALAGERSAGALRELLARRERLLAAKLRRLAVLTARAQAGTVLDADVVWEIAQSWGDRYAAGLHPEDPVLAGPASAALRQDPRAALPAVTVTQLEPQSPEPPAWTPRRDLLGSGPRDRHVVGEVEDGAAGRLALRFGDGRHGAPPPAGSRIAVTYRVGNGTAGNVGADTINHLVLRHGVQAGVTRVRNPLPAAGGTDPEPLDQVRQLAPLALKRTRLRAVTAGDYAELAARVPGVQRAAAEIRWTGRGQEVHVAVDPLGAATADPLLLDAVANALERYRRIGHDLVVGPALLVPLDIELAVCVAPGHQRGHVLDALRRVLGSRTLADGRPGFFHPDAVSFGEPVRLSRLVAAAAAVPGVLSARVTRLRRLFGPDSDALQTGLLRLGPLEVAQCDNDPDRPENGRLALVVTR</sequence>
<accession>A0A132MVY8</accession>
<gene>
    <name evidence="2" type="ORF">LI90_3117</name>
</gene>
<dbReference type="InterPro" id="IPR011749">
    <property type="entry name" value="CHP02243"/>
</dbReference>
<reference evidence="3" key="1">
    <citation type="submission" date="2015-04" db="EMBL/GenBank/DDBJ databases">
        <title>Physiological reanalysis, assessment of diazotrophy, and genome sequences of multiple isolates of Streptomyces thermoautotrophicus.</title>
        <authorList>
            <person name="MacKellar D.C."/>
            <person name="Lieber L."/>
            <person name="Norman J."/>
            <person name="Bolger A."/>
            <person name="Tobin C."/>
            <person name="Murray J.W."/>
            <person name="Chang R."/>
            <person name="Ford T."/>
            <person name="Nguyen P.Q."/>
            <person name="Woodward J."/>
            <person name="Permingeat H."/>
            <person name="Joshi N.S."/>
            <person name="Silver P.A."/>
            <person name="Usadel B."/>
            <person name="Rutherford A.W."/>
            <person name="Friesen M."/>
            <person name="Prell J."/>
        </authorList>
    </citation>
    <scope>NUCLEOTIDE SEQUENCE [LARGE SCALE GENOMIC DNA]</scope>
    <source>
        <strain evidence="3">H1</strain>
    </source>
</reference>
<evidence type="ECO:0000256" key="1">
    <source>
        <dbReference type="SAM" id="MobiDB-lite"/>
    </source>
</evidence>
<dbReference type="NCBIfam" id="TIGR02243">
    <property type="entry name" value="putative baseplate assembly protein"/>
    <property type="match status" value="1"/>
</dbReference>
<feature type="compositionally biased region" description="Basic and acidic residues" evidence="1">
    <location>
        <begin position="743"/>
        <end position="759"/>
    </location>
</feature>
<dbReference type="OrthoDB" id="9027184at2"/>
<feature type="region of interest" description="Disordered" evidence="1">
    <location>
        <begin position="730"/>
        <end position="761"/>
    </location>
</feature>
<dbReference type="AlphaFoldDB" id="A0A132MVY8"/>
<name>A0A132MVY8_9ACTN</name>
<evidence type="ECO:0000313" key="2">
    <source>
        <dbReference type="EMBL" id="KWX02078.1"/>
    </source>
</evidence>
<organism evidence="2 3">
    <name type="scientific">Carbonactinospora thermoautotrophica</name>
    <dbReference type="NCBI Taxonomy" id="1469144"/>
    <lineage>
        <taxon>Bacteria</taxon>
        <taxon>Bacillati</taxon>
        <taxon>Actinomycetota</taxon>
        <taxon>Actinomycetes</taxon>
        <taxon>Kitasatosporales</taxon>
        <taxon>Carbonactinosporaceae</taxon>
        <taxon>Carbonactinospora</taxon>
    </lineage>
</organism>